<evidence type="ECO:0000313" key="7">
    <source>
        <dbReference type="EMBL" id="KAG8223543.1"/>
    </source>
</evidence>
<organism evidence="7 8">
    <name type="scientific">Ladona fulva</name>
    <name type="common">Scarce chaser dragonfly</name>
    <name type="synonym">Libellula fulva</name>
    <dbReference type="NCBI Taxonomy" id="123851"/>
    <lineage>
        <taxon>Eukaryota</taxon>
        <taxon>Metazoa</taxon>
        <taxon>Ecdysozoa</taxon>
        <taxon>Arthropoda</taxon>
        <taxon>Hexapoda</taxon>
        <taxon>Insecta</taxon>
        <taxon>Pterygota</taxon>
        <taxon>Palaeoptera</taxon>
        <taxon>Odonata</taxon>
        <taxon>Epiprocta</taxon>
        <taxon>Anisoptera</taxon>
        <taxon>Libelluloidea</taxon>
        <taxon>Libellulidae</taxon>
        <taxon>Ladona</taxon>
    </lineage>
</organism>
<keyword evidence="4 6" id="KW-1133">Transmembrane helix</keyword>
<feature type="transmembrane region" description="Helical" evidence="6">
    <location>
        <begin position="143"/>
        <end position="169"/>
    </location>
</feature>
<comment type="caution">
    <text evidence="7">The sequence shown here is derived from an EMBL/GenBank/DDBJ whole genome shotgun (WGS) entry which is preliminary data.</text>
</comment>
<dbReference type="OrthoDB" id="5581259at2759"/>
<evidence type="ECO:0000313" key="8">
    <source>
        <dbReference type="Proteomes" id="UP000792457"/>
    </source>
</evidence>
<dbReference type="AlphaFoldDB" id="A0A8K0K084"/>
<name>A0A8K0K084_LADFU</name>
<reference evidence="7" key="1">
    <citation type="submission" date="2013-04" db="EMBL/GenBank/DDBJ databases">
        <authorList>
            <person name="Qu J."/>
            <person name="Murali S.C."/>
            <person name="Bandaranaike D."/>
            <person name="Bellair M."/>
            <person name="Blankenburg K."/>
            <person name="Chao H."/>
            <person name="Dinh H."/>
            <person name="Doddapaneni H."/>
            <person name="Downs B."/>
            <person name="Dugan-Rocha S."/>
            <person name="Elkadiri S."/>
            <person name="Gnanaolivu R.D."/>
            <person name="Hernandez B."/>
            <person name="Javaid M."/>
            <person name="Jayaseelan J.C."/>
            <person name="Lee S."/>
            <person name="Li M."/>
            <person name="Ming W."/>
            <person name="Munidasa M."/>
            <person name="Muniz J."/>
            <person name="Nguyen L."/>
            <person name="Ongeri F."/>
            <person name="Osuji N."/>
            <person name="Pu L.-L."/>
            <person name="Puazo M."/>
            <person name="Qu C."/>
            <person name="Quiroz J."/>
            <person name="Raj R."/>
            <person name="Weissenberger G."/>
            <person name="Xin Y."/>
            <person name="Zou X."/>
            <person name="Han Y."/>
            <person name="Richards S."/>
            <person name="Worley K."/>
            <person name="Muzny D."/>
            <person name="Gibbs R."/>
        </authorList>
    </citation>
    <scope>NUCLEOTIDE SEQUENCE</scope>
    <source>
        <strain evidence="7">Sampled in the wild</strain>
    </source>
</reference>
<evidence type="ECO:0000256" key="2">
    <source>
        <dbReference type="ARBA" id="ARBA00007322"/>
    </source>
</evidence>
<feature type="transmembrane region" description="Helical" evidence="6">
    <location>
        <begin position="75"/>
        <end position="96"/>
    </location>
</feature>
<dbReference type="Proteomes" id="UP000792457">
    <property type="component" value="Unassembled WGS sequence"/>
</dbReference>
<evidence type="ECO:0000256" key="5">
    <source>
        <dbReference type="ARBA" id="ARBA00023136"/>
    </source>
</evidence>
<sequence length="299" mass="34631">MVNFHLREAVYVVRLEHPYLYLNIRVVESLRNFVKYNMSEGNPPRNNEDDSPSGAMPERGWNALRSHLILHKVDVALWATRVLTIIFTLGYFIPLFGNPYNAYYKALASNAASSALRLHQRSPRVHLTREFLTLIMMEDSCHYLFYSLIFLYVAPVTLVLLPIFLFAILHSASYSLTLLDTLGQNSWWGARLMISLVEFQSRNILRLIAFTEIFLMPFVIILILLGRAGLLTPFIYYHFLSMRYSSRRNPYTRNMFRELRFVADRYAAKPGVPGFIRSLLTGIVALVCRLAPPQMQQEQ</sequence>
<dbReference type="PANTHER" id="PTHR12703">
    <property type="entry name" value="TRANSMEMBRANE PROTEIN 33"/>
    <property type="match status" value="1"/>
</dbReference>
<dbReference type="PANTHER" id="PTHR12703:SF4">
    <property type="entry name" value="TRANSMEMBRANE PROTEIN 33"/>
    <property type="match status" value="1"/>
</dbReference>
<evidence type="ECO:0000256" key="3">
    <source>
        <dbReference type="ARBA" id="ARBA00022692"/>
    </source>
</evidence>
<dbReference type="EMBL" id="KZ308165">
    <property type="protein sequence ID" value="KAG8223543.1"/>
    <property type="molecule type" value="Genomic_DNA"/>
</dbReference>
<protein>
    <submittedName>
        <fullName evidence="7">Uncharacterized protein</fullName>
    </submittedName>
</protein>
<proteinExistence type="inferred from homology"/>
<feature type="transmembrane region" description="Helical" evidence="6">
    <location>
        <begin position="213"/>
        <end position="239"/>
    </location>
</feature>
<dbReference type="GO" id="GO:0016020">
    <property type="term" value="C:membrane"/>
    <property type="evidence" value="ECO:0007669"/>
    <property type="project" value="UniProtKB-SubCell"/>
</dbReference>
<keyword evidence="3 6" id="KW-0812">Transmembrane</keyword>
<dbReference type="GO" id="GO:0005783">
    <property type="term" value="C:endoplasmic reticulum"/>
    <property type="evidence" value="ECO:0007669"/>
    <property type="project" value="TreeGrafter"/>
</dbReference>
<dbReference type="GO" id="GO:0061024">
    <property type="term" value="P:membrane organization"/>
    <property type="evidence" value="ECO:0007669"/>
    <property type="project" value="TreeGrafter"/>
</dbReference>
<accession>A0A8K0K084</accession>
<comment type="subcellular location">
    <subcellularLocation>
        <location evidence="1">Membrane</location>
        <topology evidence="1">Multi-pass membrane protein</topology>
    </subcellularLocation>
</comment>
<comment type="similarity">
    <text evidence="2">Belongs to the PER33/POM33 family.</text>
</comment>
<dbReference type="InterPro" id="IPR051645">
    <property type="entry name" value="PER33/POM33_regulator"/>
</dbReference>
<gene>
    <name evidence="7" type="ORF">J437_LFUL004417</name>
</gene>
<evidence type="ECO:0000256" key="1">
    <source>
        <dbReference type="ARBA" id="ARBA00004141"/>
    </source>
</evidence>
<evidence type="ECO:0000256" key="4">
    <source>
        <dbReference type="ARBA" id="ARBA00022989"/>
    </source>
</evidence>
<evidence type="ECO:0000256" key="6">
    <source>
        <dbReference type="SAM" id="Phobius"/>
    </source>
</evidence>
<reference evidence="7" key="2">
    <citation type="submission" date="2017-10" db="EMBL/GenBank/DDBJ databases">
        <title>Ladona fulva Genome sequencing and assembly.</title>
        <authorList>
            <person name="Murali S."/>
            <person name="Richards S."/>
            <person name="Bandaranaike D."/>
            <person name="Bellair M."/>
            <person name="Blankenburg K."/>
            <person name="Chao H."/>
            <person name="Dinh H."/>
            <person name="Doddapaneni H."/>
            <person name="Dugan-Rocha S."/>
            <person name="Elkadiri S."/>
            <person name="Gnanaolivu R."/>
            <person name="Hernandez B."/>
            <person name="Skinner E."/>
            <person name="Javaid M."/>
            <person name="Lee S."/>
            <person name="Li M."/>
            <person name="Ming W."/>
            <person name="Munidasa M."/>
            <person name="Muniz J."/>
            <person name="Nguyen L."/>
            <person name="Hughes D."/>
            <person name="Osuji N."/>
            <person name="Pu L.-L."/>
            <person name="Puazo M."/>
            <person name="Qu C."/>
            <person name="Quiroz J."/>
            <person name="Raj R."/>
            <person name="Weissenberger G."/>
            <person name="Xin Y."/>
            <person name="Zou X."/>
            <person name="Han Y."/>
            <person name="Worley K."/>
            <person name="Muzny D."/>
            <person name="Gibbs R."/>
        </authorList>
    </citation>
    <scope>NUCLEOTIDE SEQUENCE</scope>
    <source>
        <strain evidence="7">Sampled in the wild</strain>
    </source>
</reference>
<keyword evidence="8" id="KW-1185">Reference proteome</keyword>
<dbReference type="GO" id="GO:0071786">
    <property type="term" value="P:endoplasmic reticulum tubular network organization"/>
    <property type="evidence" value="ECO:0007669"/>
    <property type="project" value="TreeGrafter"/>
</dbReference>
<keyword evidence="5 6" id="KW-0472">Membrane</keyword>
<dbReference type="Pfam" id="PF03661">
    <property type="entry name" value="TMEM33_Pom33"/>
    <property type="match status" value="1"/>
</dbReference>
<dbReference type="InterPro" id="IPR005344">
    <property type="entry name" value="TMEM33/Pom33"/>
</dbReference>